<keyword evidence="3 6" id="KW-0812">Transmembrane</keyword>
<dbReference type="PANTHER" id="PTHR31272:SF4">
    <property type="entry name" value="CYTOCHROME C-TYPE BIOGENESIS PROTEIN HI_1454-RELATED"/>
    <property type="match status" value="1"/>
</dbReference>
<evidence type="ECO:0000313" key="8">
    <source>
        <dbReference type="EMBL" id="PZD96646.1"/>
    </source>
</evidence>
<gene>
    <name evidence="8" type="ORF">DNH61_06975</name>
</gene>
<dbReference type="AlphaFoldDB" id="A0A2W1LBV1"/>
<comment type="subcellular location">
    <subcellularLocation>
        <location evidence="1">Membrane</location>
        <topology evidence="1">Multi-pass membrane protein</topology>
    </subcellularLocation>
</comment>
<dbReference type="GO" id="GO:0016020">
    <property type="term" value="C:membrane"/>
    <property type="evidence" value="ECO:0007669"/>
    <property type="project" value="UniProtKB-SubCell"/>
</dbReference>
<accession>A0A2W1LBV1</accession>
<dbReference type="OrthoDB" id="9803065at2"/>
<comment type="caution">
    <text evidence="8">The sequence shown here is derived from an EMBL/GenBank/DDBJ whole genome shotgun (WGS) entry which is preliminary data.</text>
</comment>
<keyword evidence="4 6" id="KW-1133">Transmembrane helix</keyword>
<sequence length="231" mass="25095">MDYLLAFAAGLLSFLSPCILPLIPAYISYIVGSSLPDIQSQRNRISAFMKTVYFVLGFSLLFVLMGLSFSSLSALLTEHLRWLQQAGGVLIIMFGLHMTGVFRMKFLYAERRFTTAGGVRGYAGAFLLGTAFAAGWTPCIGPILSTILIYAGSLGTAGKGAVMLSLYSAGLAVPFLLSSLLLEHVPRILRKMSRFTPVISVFSGVLVILMGILVFTNRLERLGQYSGLFNL</sequence>
<dbReference type="InterPro" id="IPR051790">
    <property type="entry name" value="Cytochrome_c-biogenesis_DsbD"/>
</dbReference>
<feature type="transmembrane region" description="Helical" evidence="6">
    <location>
        <begin position="52"/>
        <end position="76"/>
    </location>
</feature>
<name>A0A2W1LBV1_9BACL</name>
<comment type="similarity">
    <text evidence="2">Belongs to the DsbD family.</text>
</comment>
<feature type="domain" description="Cytochrome C biogenesis protein transmembrane" evidence="7">
    <location>
        <begin position="5"/>
        <end position="215"/>
    </location>
</feature>
<feature type="transmembrane region" description="Helical" evidence="6">
    <location>
        <begin position="82"/>
        <end position="102"/>
    </location>
</feature>
<evidence type="ECO:0000256" key="1">
    <source>
        <dbReference type="ARBA" id="ARBA00004141"/>
    </source>
</evidence>
<feature type="transmembrane region" description="Helical" evidence="6">
    <location>
        <begin position="6"/>
        <end position="31"/>
    </location>
</feature>
<evidence type="ECO:0000256" key="6">
    <source>
        <dbReference type="SAM" id="Phobius"/>
    </source>
</evidence>
<reference evidence="8 9" key="1">
    <citation type="submission" date="2018-06" db="EMBL/GenBank/DDBJ databases">
        <title>Paenibacillus imtechensis sp. nov.</title>
        <authorList>
            <person name="Pinnaka A.K."/>
            <person name="Singh H."/>
            <person name="Kaur M."/>
        </authorList>
    </citation>
    <scope>NUCLEOTIDE SEQUENCE [LARGE SCALE GENOMIC DNA]</scope>
    <source>
        <strain evidence="8 9">SMB1</strain>
    </source>
</reference>
<evidence type="ECO:0000313" key="9">
    <source>
        <dbReference type="Proteomes" id="UP000249522"/>
    </source>
</evidence>
<dbReference type="InterPro" id="IPR003834">
    <property type="entry name" value="Cyt_c_assmbl_TM_dom"/>
</dbReference>
<dbReference type="GO" id="GO:0017004">
    <property type="term" value="P:cytochrome complex assembly"/>
    <property type="evidence" value="ECO:0007669"/>
    <property type="project" value="InterPro"/>
</dbReference>
<organism evidence="8 9">
    <name type="scientific">Paenibacillus sambharensis</name>
    <dbReference type="NCBI Taxonomy" id="1803190"/>
    <lineage>
        <taxon>Bacteria</taxon>
        <taxon>Bacillati</taxon>
        <taxon>Bacillota</taxon>
        <taxon>Bacilli</taxon>
        <taxon>Bacillales</taxon>
        <taxon>Paenibacillaceae</taxon>
        <taxon>Paenibacillus</taxon>
    </lineage>
</organism>
<dbReference type="PANTHER" id="PTHR31272">
    <property type="entry name" value="CYTOCHROME C-TYPE BIOGENESIS PROTEIN HI_1454-RELATED"/>
    <property type="match status" value="1"/>
</dbReference>
<keyword evidence="9" id="KW-1185">Reference proteome</keyword>
<protein>
    <submittedName>
        <fullName evidence="8">Cytochrome c biogenesis protein CcdA</fullName>
    </submittedName>
</protein>
<evidence type="ECO:0000259" key="7">
    <source>
        <dbReference type="Pfam" id="PF02683"/>
    </source>
</evidence>
<keyword evidence="5 6" id="KW-0472">Membrane</keyword>
<evidence type="ECO:0000256" key="3">
    <source>
        <dbReference type="ARBA" id="ARBA00022692"/>
    </source>
</evidence>
<dbReference type="EMBL" id="QKRB01000037">
    <property type="protein sequence ID" value="PZD96646.1"/>
    <property type="molecule type" value="Genomic_DNA"/>
</dbReference>
<dbReference type="Pfam" id="PF02683">
    <property type="entry name" value="DsbD_TM"/>
    <property type="match status" value="1"/>
</dbReference>
<evidence type="ECO:0000256" key="5">
    <source>
        <dbReference type="ARBA" id="ARBA00023136"/>
    </source>
</evidence>
<dbReference type="Proteomes" id="UP000249522">
    <property type="component" value="Unassembled WGS sequence"/>
</dbReference>
<evidence type="ECO:0000256" key="4">
    <source>
        <dbReference type="ARBA" id="ARBA00022989"/>
    </source>
</evidence>
<feature type="transmembrane region" description="Helical" evidence="6">
    <location>
        <begin position="162"/>
        <end position="182"/>
    </location>
</feature>
<feature type="transmembrane region" description="Helical" evidence="6">
    <location>
        <begin position="123"/>
        <end position="150"/>
    </location>
</feature>
<evidence type="ECO:0000256" key="2">
    <source>
        <dbReference type="ARBA" id="ARBA00006143"/>
    </source>
</evidence>
<proteinExistence type="inferred from homology"/>
<feature type="transmembrane region" description="Helical" evidence="6">
    <location>
        <begin position="194"/>
        <end position="215"/>
    </location>
</feature>